<accession>A0A0D7B967</accession>
<keyword evidence="1" id="KW-0479">Metal-binding</keyword>
<keyword evidence="5" id="KW-1185">Reference proteome</keyword>
<dbReference type="PROSITE" id="PS50157">
    <property type="entry name" value="ZINC_FINGER_C2H2_2"/>
    <property type="match status" value="1"/>
</dbReference>
<evidence type="ECO:0000313" key="5">
    <source>
        <dbReference type="Proteomes" id="UP000054007"/>
    </source>
</evidence>
<feature type="domain" description="C2H2-type" evidence="3">
    <location>
        <begin position="65"/>
        <end position="94"/>
    </location>
</feature>
<evidence type="ECO:0000256" key="2">
    <source>
        <dbReference type="SAM" id="MobiDB-lite"/>
    </source>
</evidence>
<dbReference type="AlphaFoldDB" id="A0A0D7B967"/>
<dbReference type="GO" id="GO:0008270">
    <property type="term" value="F:zinc ion binding"/>
    <property type="evidence" value="ECO:0007669"/>
    <property type="project" value="UniProtKB-KW"/>
</dbReference>
<keyword evidence="1" id="KW-0863">Zinc-finger</keyword>
<gene>
    <name evidence="4" type="ORF">CYLTODRAFT_411402</name>
</gene>
<reference evidence="4 5" key="1">
    <citation type="journal article" date="2015" name="Fungal Genet. Biol.">
        <title>Evolution of novel wood decay mechanisms in Agaricales revealed by the genome sequences of Fistulina hepatica and Cylindrobasidium torrendii.</title>
        <authorList>
            <person name="Floudas D."/>
            <person name="Held B.W."/>
            <person name="Riley R."/>
            <person name="Nagy L.G."/>
            <person name="Koehler G."/>
            <person name="Ransdell A.S."/>
            <person name="Younus H."/>
            <person name="Chow J."/>
            <person name="Chiniquy J."/>
            <person name="Lipzen A."/>
            <person name="Tritt A."/>
            <person name="Sun H."/>
            <person name="Haridas S."/>
            <person name="LaButti K."/>
            <person name="Ohm R.A."/>
            <person name="Kues U."/>
            <person name="Blanchette R.A."/>
            <person name="Grigoriev I.V."/>
            <person name="Minto R.E."/>
            <person name="Hibbett D.S."/>
        </authorList>
    </citation>
    <scope>NUCLEOTIDE SEQUENCE [LARGE SCALE GENOMIC DNA]</scope>
    <source>
        <strain evidence="4 5">FP15055 ss-10</strain>
    </source>
</reference>
<keyword evidence="1" id="KW-0862">Zinc</keyword>
<feature type="region of interest" description="Disordered" evidence="2">
    <location>
        <begin position="333"/>
        <end position="371"/>
    </location>
</feature>
<dbReference type="EMBL" id="KN880536">
    <property type="protein sequence ID" value="KIY67052.1"/>
    <property type="molecule type" value="Genomic_DNA"/>
</dbReference>
<feature type="compositionally biased region" description="Low complexity" evidence="2">
    <location>
        <begin position="353"/>
        <end position="363"/>
    </location>
</feature>
<evidence type="ECO:0000256" key="1">
    <source>
        <dbReference type="PROSITE-ProRule" id="PRU00042"/>
    </source>
</evidence>
<dbReference type="InterPro" id="IPR013087">
    <property type="entry name" value="Znf_C2H2_type"/>
</dbReference>
<dbReference type="SUPFAM" id="SSF57667">
    <property type="entry name" value="beta-beta-alpha zinc fingers"/>
    <property type="match status" value="1"/>
</dbReference>
<dbReference type="Gene3D" id="3.30.160.60">
    <property type="entry name" value="Classic Zinc Finger"/>
    <property type="match status" value="1"/>
</dbReference>
<sequence length="562" mass="60976">MPVRPRATRNAAADAYAAQSSASSKTAIIKCKECTYTRPETRMSDVIRHYKQMHASEERKADMSYTCENDGCGFKSIQRSNVESHVFIHTREQPFHCDPCLVANVNKKNKKTKHSMAEPFDRAAFIHKHAGYFGKIAPPVRQATDEEKLSWVVWPSAKGKSLKAVKQDVPTAKSEKIALTSKKGRKRNALEEDFSDSLQALFGEEDRRVDAHPTSTVTPADSARIALAPSASNIQVRSFVVNAETTITHEMQQGKGIPRRSNIHSRAREGIENASPCKETQSTVDAPLVYNFDSPVGRTVYNARYFAPNNTRTIYDARSSINRKSKYSGSLMDSVLRSDDSNTARPMKPLPTSPFRISPRRSPSPSPVLHRDSFERTKIGGHLDDVEEAVAITSESHNLVVTADGHYIGSKTSIITPATSVVPSSATLHDNLDVEEAAQGLLELASEPSIAPIPPTDTSCPEALSVPSKNNYHDSERVEVALILLQLGCTGGGDLGLNVRAGTPSTVVGAPSPAGTQTSTIAAGSPAVPTDFGDHYDSACPVHCKECEKTAELEAAEKAEKA</sequence>
<dbReference type="OrthoDB" id="654211at2759"/>
<dbReference type="Proteomes" id="UP000054007">
    <property type="component" value="Unassembled WGS sequence"/>
</dbReference>
<proteinExistence type="predicted"/>
<organism evidence="4 5">
    <name type="scientific">Cylindrobasidium torrendii FP15055 ss-10</name>
    <dbReference type="NCBI Taxonomy" id="1314674"/>
    <lineage>
        <taxon>Eukaryota</taxon>
        <taxon>Fungi</taxon>
        <taxon>Dikarya</taxon>
        <taxon>Basidiomycota</taxon>
        <taxon>Agaricomycotina</taxon>
        <taxon>Agaricomycetes</taxon>
        <taxon>Agaricomycetidae</taxon>
        <taxon>Agaricales</taxon>
        <taxon>Marasmiineae</taxon>
        <taxon>Physalacriaceae</taxon>
        <taxon>Cylindrobasidium</taxon>
    </lineage>
</organism>
<evidence type="ECO:0000313" key="4">
    <source>
        <dbReference type="EMBL" id="KIY67052.1"/>
    </source>
</evidence>
<protein>
    <recommendedName>
        <fullName evidence="3">C2H2-type domain-containing protein</fullName>
    </recommendedName>
</protein>
<name>A0A0D7B967_9AGAR</name>
<evidence type="ECO:0000259" key="3">
    <source>
        <dbReference type="PROSITE" id="PS50157"/>
    </source>
</evidence>
<dbReference type="InterPro" id="IPR036236">
    <property type="entry name" value="Znf_C2H2_sf"/>
</dbReference>